<gene>
    <name evidence="7" type="ORF">BASA50_005235</name>
</gene>
<feature type="chain" id="PRO_5045789897" description="GH16 domain-containing protein" evidence="5">
    <location>
        <begin position="22"/>
        <end position="374"/>
    </location>
</feature>
<dbReference type="InterPro" id="IPR013320">
    <property type="entry name" value="ConA-like_dom_sf"/>
</dbReference>
<dbReference type="InterPro" id="IPR050546">
    <property type="entry name" value="Glycosyl_Hydrlase_16"/>
</dbReference>
<keyword evidence="2" id="KW-0378">Hydrolase</keyword>
<feature type="compositionally biased region" description="Polar residues" evidence="4">
    <location>
        <begin position="296"/>
        <end position="313"/>
    </location>
</feature>
<feature type="region of interest" description="Disordered" evidence="4">
    <location>
        <begin position="292"/>
        <end position="313"/>
    </location>
</feature>
<keyword evidence="1 5" id="KW-0732">Signal</keyword>
<evidence type="ECO:0000256" key="5">
    <source>
        <dbReference type="SAM" id="SignalP"/>
    </source>
</evidence>
<dbReference type="Pfam" id="PF00722">
    <property type="entry name" value="Glyco_hydro_16"/>
    <property type="match status" value="1"/>
</dbReference>
<evidence type="ECO:0000256" key="3">
    <source>
        <dbReference type="ARBA" id="ARBA00023295"/>
    </source>
</evidence>
<dbReference type="PROSITE" id="PS51762">
    <property type="entry name" value="GH16_2"/>
    <property type="match status" value="1"/>
</dbReference>
<evidence type="ECO:0000256" key="1">
    <source>
        <dbReference type="ARBA" id="ARBA00022729"/>
    </source>
</evidence>
<reference evidence="7 8" key="1">
    <citation type="submission" date="2021-02" db="EMBL/GenBank/DDBJ databases">
        <title>Variation within the Batrachochytrium salamandrivorans European outbreak.</title>
        <authorList>
            <person name="Kelly M."/>
            <person name="Pasmans F."/>
            <person name="Shea T.P."/>
            <person name="Munoz J.F."/>
            <person name="Carranza S."/>
            <person name="Cuomo C.A."/>
            <person name="Martel A."/>
        </authorList>
    </citation>
    <scope>NUCLEOTIDE SEQUENCE [LARGE SCALE GENOMIC DNA]</scope>
    <source>
        <strain evidence="7 8">AMFP18/2</strain>
    </source>
</reference>
<dbReference type="InterPro" id="IPR000757">
    <property type="entry name" value="Beta-glucanase-like"/>
</dbReference>
<organism evidence="7 8">
    <name type="scientific">Batrachochytrium salamandrivorans</name>
    <dbReference type="NCBI Taxonomy" id="1357716"/>
    <lineage>
        <taxon>Eukaryota</taxon>
        <taxon>Fungi</taxon>
        <taxon>Fungi incertae sedis</taxon>
        <taxon>Chytridiomycota</taxon>
        <taxon>Chytridiomycota incertae sedis</taxon>
        <taxon>Chytridiomycetes</taxon>
        <taxon>Rhizophydiales</taxon>
        <taxon>Rhizophydiales incertae sedis</taxon>
        <taxon>Batrachochytrium</taxon>
    </lineage>
</organism>
<evidence type="ECO:0000256" key="2">
    <source>
        <dbReference type="ARBA" id="ARBA00022801"/>
    </source>
</evidence>
<comment type="caution">
    <text evidence="7">The sequence shown here is derived from an EMBL/GenBank/DDBJ whole genome shotgun (WGS) entry which is preliminary data.</text>
</comment>
<evidence type="ECO:0000313" key="8">
    <source>
        <dbReference type="Proteomes" id="UP001648503"/>
    </source>
</evidence>
<dbReference type="EMBL" id="JAFCIX010000242">
    <property type="protein sequence ID" value="KAH6596195.1"/>
    <property type="molecule type" value="Genomic_DNA"/>
</dbReference>
<dbReference type="SUPFAM" id="SSF49899">
    <property type="entry name" value="Concanavalin A-like lectins/glucanases"/>
    <property type="match status" value="1"/>
</dbReference>
<keyword evidence="3" id="KW-0326">Glycosidase</keyword>
<sequence>MAMKTVLVVVMTCLATIQVCAQATPPPNFDYGECVTGRINLTPDRVYTLTNEAQRYTVDRSKYDLTLDYGSVDYIAGGALLNLVPGPPGSKIAQGARFSTTHYMQYGRITGRFRPVADSGAVTTLITWSEKQALIPGTTELIQDEIDWEVVGSHPTDPQYNVFTVKSKALERTMHGGPSGAHITPNATHDFFIDWRTDRIDWGVDNQVVRSVTKANSRALTAASGMGPGDAWFPEEASRVQFSVWDGSGTGGWAGGPLNWNGRQKISAMYEYIEIQCYDHANQPVARFAVTGGSGRSSTAPNGPSSPSNATSTIPLSTLKETMTAAAAFPGSTLTANSGLGGNKPAANSALSMGLLAMSVTSGVVVAMTAALLL</sequence>
<dbReference type="Proteomes" id="UP001648503">
    <property type="component" value="Unassembled WGS sequence"/>
</dbReference>
<dbReference type="PANTHER" id="PTHR10963:SF22">
    <property type="entry name" value="GLYCOSIDASE CRH2-RELATED"/>
    <property type="match status" value="1"/>
</dbReference>
<keyword evidence="8" id="KW-1185">Reference proteome</keyword>
<protein>
    <recommendedName>
        <fullName evidence="6">GH16 domain-containing protein</fullName>
    </recommendedName>
</protein>
<evidence type="ECO:0000256" key="4">
    <source>
        <dbReference type="SAM" id="MobiDB-lite"/>
    </source>
</evidence>
<accession>A0ABQ8FD39</accession>
<proteinExistence type="predicted"/>
<evidence type="ECO:0000259" key="6">
    <source>
        <dbReference type="PROSITE" id="PS51762"/>
    </source>
</evidence>
<name>A0ABQ8FD39_9FUNG</name>
<evidence type="ECO:0000313" key="7">
    <source>
        <dbReference type="EMBL" id="KAH6596195.1"/>
    </source>
</evidence>
<dbReference type="PANTHER" id="PTHR10963">
    <property type="entry name" value="GLYCOSYL HYDROLASE-RELATED"/>
    <property type="match status" value="1"/>
</dbReference>
<feature type="domain" description="GH16" evidence="6">
    <location>
        <begin position="19"/>
        <end position="262"/>
    </location>
</feature>
<feature type="signal peptide" evidence="5">
    <location>
        <begin position="1"/>
        <end position="21"/>
    </location>
</feature>
<dbReference type="Gene3D" id="2.60.120.200">
    <property type="match status" value="1"/>
</dbReference>